<gene>
    <name evidence="2" type="ORF">COB13_11810</name>
</gene>
<dbReference type="InterPro" id="IPR058248">
    <property type="entry name" value="Lxx211020-like"/>
</dbReference>
<dbReference type="Gene3D" id="2.60.40.1890">
    <property type="entry name" value="PCu(A)C copper chaperone"/>
    <property type="match status" value="1"/>
</dbReference>
<comment type="caution">
    <text evidence="2">The sequence shown here is derived from an EMBL/GenBank/DDBJ whole genome shotgun (WGS) entry which is preliminary data.</text>
</comment>
<dbReference type="InterPro" id="IPR007410">
    <property type="entry name" value="LpqE-like"/>
</dbReference>
<evidence type="ECO:0008006" key="3">
    <source>
        <dbReference type="Google" id="ProtNLM"/>
    </source>
</evidence>
<proteinExistence type="predicted"/>
<reference evidence="2" key="2">
    <citation type="journal article" date="2018" name="ISME J.">
        <title>A dynamic microbial community with high functional redundancy inhabits the cold, oxic subseafloor aquifer.</title>
        <authorList>
            <person name="Tully B.J."/>
            <person name="Wheat C.G."/>
            <person name="Glazer B.T."/>
            <person name="Huber J.A."/>
        </authorList>
    </citation>
    <scope>NUCLEOTIDE SEQUENCE</scope>
    <source>
        <strain evidence="2">NORP83</strain>
    </source>
</reference>
<name>A0A2A4YX83_9PROT</name>
<feature type="signal peptide" evidence="1">
    <location>
        <begin position="1"/>
        <end position="21"/>
    </location>
</feature>
<evidence type="ECO:0000256" key="1">
    <source>
        <dbReference type="SAM" id="SignalP"/>
    </source>
</evidence>
<keyword evidence="1" id="KW-0732">Signal</keyword>
<sequence>MKKIFSLMVIFIMAFTTGVQAADNLVITEPWLRVSPKKVAGAFFEIKNNSDQTINVISATAQGSQKVELHTHTLDNGIMRMRKVDSIDIPANGIQSFNPHSYHLMLFRLDEAAFAVGNMVEVELTFDNQTTLKAMFEVKPFGKNMPKTK</sequence>
<protein>
    <recommendedName>
        <fullName evidence="3">Copper chaperone PCu(A)C</fullName>
    </recommendedName>
</protein>
<dbReference type="SUPFAM" id="SSF110087">
    <property type="entry name" value="DR1885-like metal-binding protein"/>
    <property type="match status" value="1"/>
</dbReference>
<dbReference type="Pfam" id="PF04314">
    <property type="entry name" value="PCuAC"/>
    <property type="match status" value="1"/>
</dbReference>
<dbReference type="InterPro" id="IPR036182">
    <property type="entry name" value="PCuAC_sf"/>
</dbReference>
<accession>A0A2A4YX83</accession>
<dbReference type="PANTHER" id="PTHR36302:SF1">
    <property type="entry name" value="COPPER CHAPERONE PCU(A)C"/>
    <property type="match status" value="1"/>
</dbReference>
<organism evidence="2">
    <name type="scientific">OCS116 cluster bacterium</name>
    <dbReference type="NCBI Taxonomy" id="2030921"/>
    <lineage>
        <taxon>Bacteria</taxon>
        <taxon>Pseudomonadati</taxon>
        <taxon>Pseudomonadota</taxon>
        <taxon>Alphaproteobacteria</taxon>
        <taxon>OCS116 cluster</taxon>
    </lineage>
</organism>
<evidence type="ECO:0000313" key="2">
    <source>
        <dbReference type="EMBL" id="PCI99311.1"/>
    </source>
</evidence>
<dbReference type="EMBL" id="NVUS01000016">
    <property type="protein sequence ID" value="PCI99311.1"/>
    <property type="molecule type" value="Genomic_DNA"/>
</dbReference>
<reference key="1">
    <citation type="submission" date="2017-08" db="EMBL/GenBank/DDBJ databases">
        <title>A dynamic microbial community with high functional redundancy inhabits the cold, oxic subseafloor aquifer.</title>
        <authorList>
            <person name="Tully B.J."/>
            <person name="Wheat C.G."/>
            <person name="Glazer B.T."/>
            <person name="Huber J.A."/>
        </authorList>
    </citation>
    <scope>NUCLEOTIDE SEQUENCE [LARGE SCALE GENOMIC DNA]</scope>
</reference>
<dbReference type="AlphaFoldDB" id="A0A2A4YX83"/>
<feature type="chain" id="PRO_5012314283" description="Copper chaperone PCu(A)C" evidence="1">
    <location>
        <begin position="22"/>
        <end position="149"/>
    </location>
</feature>
<dbReference type="PANTHER" id="PTHR36302">
    <property type="entry name" value="BLR7088 PROTEIN"/>
    <property type="match status" value="1"/>
</dbReference>